<protein>
    <submittedName>
        <fullName evidence="1">Uncharacterized protein</fullName>
    </submittedName>
</protein>
<accession>A0A835MT65</accession>
<keyword evidence="2" id="KW-1185">Reference proteome</keyword>
<dbReference type="Proteomes" id="UP000657918">
    <property type="component" value="Chromosome 8"/>
</dbReference>
<comment type="caution">
    <text evidence="1">The sequence shown here is derived from an EMBL/GenBank/DDBJ whole genome shotgun (WGS) entry which is preliminary data.</text>
</comment>
<proteinExistence type="predicted"/>
<name>A0A835MT65_9ROSI</name>
<organism evidence="1 2">
    <name type="scientific">Salix dunnii</name>
    <dbReference type="NCBI Taxonomy" id="1413687"/>
    <lineage>
        <taxon>Eukaryota</taxon>
        <taxon>Viridiplantae</taxon>
        <taxon>Streptophyta</taxon>
        <taxon>Embryophyta</taxon>
        <taxon>Tracheophyta</taxon>
        <taxon>Spermatophyta</taxon>
        <taxon>Magnoliopsida</taxon>
        <taxon>eudicotyledons</taxon>
        <taxon>Gunneridae</taxon>
        <taxon>Pentapetalae</taxon>
        <taxon>rosids</taxon>
        <taxon>fabids</taxon>
        <taxon>Malpighiales</taxon>
        <taxon>Salicaceae</taxon>
        <taxon>Saliceae</taxon>
        <taxon>Salix</taxon>
    </lineage>
</organism>
<gene>
    <name evidence="1" type="ORF">SADUNF_Sadunf08G0028700</name>
</gene>
<evidence type="ECO:0000313" key="1">
    <source>
        <dbReference type="EMBL" id="KAF9676685.1"/>
    </source>
</evidence>
<dbReference type="EMBL" id="JADGMS010000008">
    <property type="protein sequence ID" value="KAF9676685.1"/>
    <property type="molecule type" value="Genomic_DNA"/>
</dbReference>
<reference evidence="1 2" key="1">
    <citation type="submission" date="2020-10" db="EMBL/GenBank/DDBJ databases">
        <title>Plant Genome Project.</title>
        <authorList>
            <person name="Zhang R.-G."/>
        </authorList>
    </citation>
    <scope>NUCLEOTIDE SEQUENCE [LARGE SCALE GENOMIC DNA]</scope>
    <source>
        <strain evidence="1">FAFU-HL-1</strain>
        <tissue evidence="1">Leaf</tissue>
    </source>
</reference>
<evidence type="ECO:0000313" key="2">
    <source>
        <dbReference type="Proteomes" id="UP000657918"/>
    </source>
</evidence>
<sequence>MPQPLISCCVETRRESNKLRSKNPRQLQHKAINLCSKSKLWHLSPPLSSSSFPGFMLSPPLEYYHSTLWIFRTPPRSRLWDMRFSRKQEADSLTLG</sequence>
<dbReference type="AlphaFoldDB" id="A0A835MT65"/>